<protein>
    <recommendedName>
        <fullName evidence="11">Hydroxyethylthiazole kinase</fullName>
        <ecNumber evidence="11">2.7.1.50</ecNumber>
    </recommendedName>
    <alternativeName>
        <fullName evidence="11">4-methyl-5-beta-hydroxyethylthiazole kinase</fullName>
        <shortName evidence="11">TH kinase</shortName>
        <shortName evidence="11">Thz kinase</shortName>
    </alternativeName>
</protein>
<dbReference type="AlphaFoldDB" id="A0A8I0AEQ3"/>
<gene>
    <name evidence="11 12" type="primary">thiM</name>
    <name evidence="12" type="ORF">H8R92_10080</name>
</gene>
<feature type="binding site" evidence="11">
    <location>
        <position position="162"/>
    </location>
    <ligand>
        <name>ATP</name>
        <dbReference type="ChEBI" id="CHEBI:30616"/>
    </ligand>
</feature>
<keyword evidence="13" id="KW-1185">Reference proteome</keyword>
<evidence type="ECO:0000313" key="12">
    <source>
        <dbReference type="EMBL" id="MBC5640762.1"/>
    </source>
</evidence>
<dbReference type="PIRSF" id="PIRSF000513">
    <property type="entry name" value="Thz_kinase"/>
    <property type="match status" value="1"/>
</dbReference>
<comment type="caution">
    <text evidence="12">The sequence shown here is derived from an EMBL/GenBank/DDBJ whole genome shotgun (WGS) entry which is preliminary data.</text>
</comment>
<evidence type="ECO:0000256" key="9">
    <source>
        <dbReference type="ARBA" id="ARBA00022842"/>
    </source>
</evidence>
<keyword evidence="7 11" id="KW-0418">Kinase</keyword>
<keyword evidence="8 11" id="KW-0067">ATP-binding</keyword>
<feature type="binding site" evidence="11">
    <location>
        <position position="40"/>
    </location>
    <ligand>
        <name>substrate</name>
    </ligand>
</feature>
<dbReference type="GO" id="GO:0000287">
    <property type="term" value="F:magnesium ion binding"/>
    <property type="evidence" value="ECO:0007669"/>
    <property type="project" value="UniProtKB-UniRule"/>
</dbReference>
<comment type="function">
    <text evidence="11">Catalyzes the phosphorylation of the hydroxyl group of 4-methyl-5-beta-hydroxyethylthiazole (THZ).</text>
</comment>
<keyword evidence="4 11" id="KW-0808">Transferase</keyword>
<evidence type="ECO:0000313" key="13">
    <source>
        <dbReference type="Proteomes" id="UP000662088"/>
    </source>
</evidence>
<evidence type="ECO:0000256" key="7">
    <source>
        <dbReference type="ARBA" id="ARBA00022777"/>
    </source>
</evidence>
<evidence type="ECO:0000256" key="1">
    <source>
        <dbReference type="ARBA" id="ARBA00001771"/>
    </source>
</evidence>
<reference evidence="12" key="1">
    <citation type="submission" date="2020-08" db="EMBL/GenBank/DDBJ databases">
        <title>Genome public.</title>
        <authorList>
            <person name="Liu C."/>
            <person name="Sun Q."/>
        </authorList>
    </citation>
    <scope>NUCLEOTIDE SEQUENCE</scope>
    <source>
        <strain evidence="12">NSJ-42</strain>
    </source>
</reference>
<feature type="binding site" evidence="11">
    <location>
        <position position="116"/>
    </location>
    <ligand>
        <name>ATP</name>
        <dbReference type="ChEBI" id="CHEBI:30616"/>
    </ligand>
</feature>
<keyword evidence="5 11" id="KW-0479">Metal-binding</keyword>
<dbReference type="InterPro" id="IPR029056">
    <property type="entry name" value="Ribokinase-like"/>
</dbReference>
<dbReference type="Gene3D" id="3.40.1190.20">
    <property type="match status" value="1"/>
</dbReference>
<evidence type="ECO:0000256" key="5">
    <source>
        <dbReference type="ARBA" id="ARBA00022723"/>
    </source>
</evidence>
<keyword evidence="9 11" id="KW-0460">Magnesium</keyword>
<keyword evidence="10 11" id="KW-0784">Thiamine biosynthesis</keyword>
<dbReference type="Pfam" id="PF02110">
    <property type="entry name" value="HK"/>
    <property type="match status" value="1"/>
</dbReference>
<dbReference type="SUPFAM" id="SSF53613">
    <property type="entry name" value="Ribokinase-like"/>
    <property type="match status" value="1"/>
</dbReference>
<keyword evidence="6 11" id="KW-0547">Nucleotide-binding</keyword>
<comment type="cofactor">
    <cofactor evidence="2 11">
        <name>Mg(2+)</name>
        <dbReference type="ChEBI" id="CHEBI:18420"/>
    </cofactor>
</comment>
<dbReference type="GO" id="GO:0009228">
    <property type="term" value="P:thiamine biosynthetic process"/>
    <property type="evidence" value="ECO:0007669"/>
    <property type="project" value="UniProtKB-KW"/>
</dbReference>
<dbReference type="PRINTS" id="PR01099">
    <property type="entry name" value="HYETHTZKNASE"/>
</dbReference>
<dbReference type="GO" id="GO:0005524">
    <property type="term" value="F:ATP binding"/>
    <property type="evidence" value="ECO:0007669"/>
    <property type="project" value="UniProtKB-UniRule"/>
</dbReference>
<dbReference type="HAMAP" id="MF_00228">
    <property type="entry name" value="Thz_kinase"/>
    <property type="match status" value="1"/>
</dbReference>
<dbReference type="RefSeq" id="WP_186835384.1">
    <property type="nucleotide sequence ID" value="NZ_JACOOQ010000017.1"/>
</dbReference>
<feature type="binding site" evidence="11">
    <location>
        <position position="189"/>
    </location>
    <ligand>
        <name>substrate</name>
    </ligand>
</feature>
<evidence type="ECO:0000256" key="2">
    <source>
        <dbReference type="ARBA" id="ARBA00001946"/>
    </source>
</evidence>
<dbReference type="EMBL" id="JACOOQ010000017">
    <property type="protein sequence ID" value="MBC5640762.1"/>
    <property type="molecule type" value="Genomic_DNA"/>
</dbReference>
<evidence type="ECO:0000256" key="3">
    <source>
        <dbReference type="ARBA" id="ARBA00004868"/>
    </source>
</evidence>
<organism evidence="12 13">
    <name type="scientific">Clostridium lentum</name>
    <dbReference type="NCBI Taxonomy" id="2763037"/>
    <lineage>
        <taxon>Bacteria</taxon>
        <taxon>Bacillati</taxon>
        <taxon>Bacillota</taxon>
        <taxon>Clostridia</taxon>
        <taxon>Eubacteriales</taxon>
        <taxon>Clostridiaceae</taxon>
        <taxon>Clostridium</taxon>
    </lineage>
</organism>
<dbReference type="EC" id="2.7.1.50" evidence="11"/>
<dbReference type="InterPro" id="IPR000417">
    <property type="entry name" value="Hyethyz_kinase"/>
</dbReference>
<dbReference type="NCBIfam" id="NF006830">
    <property type="entry name" value="PRK09355.1"/>
    <property type="match status" value="1"/>
</dbReference>
<evidence type="ECO:0000256" key="10">
    <source>
        <dbReference type="ARBA" id="ARBA00022977"/>
    </source>
</evidence>
<dbReference type="GO" id="GO:0004417">
    <property type="term" value="F:hydroxyethylthiazole kinase activity"/>
    <property type="evidence" value="ECO:0007669"/>
    <property type="project" value="UniProtKB-UniRule"/>
</dbReference>
<name>A0A8I0AEQ3_9CLOT</name>
<comment type="catalytic activity">
    <reaction evidence="1 11">
        <text>5-(2-hydroxyethyl)-4-methylthiazole + ATP = 4-methyl-5-(2-phosphooxyethyl)-thiazole + ADP + H(+)</text>
        <dbReference type="Rhea" id="RHEA:24212"/>
        <dbReference type="ChEBI" id="CHEBI:15378"/>
        <dbReference type="ChEBI" id="CHEBI:17957"/>
        <dbReference type="ChEBI" id="CHEBI:30616"/>
        <dbReference type="ChEBI" id="CHEBI:58296"/>
        <dbReference type="ChEBI" id="CHEBI:456216"/>
        <dbReference type="EC" id="2.7.1.50"/>
    </reaction>
</comment>
<dbReference type="CDD" id="cd01170">
    <property type="entry name" value="THZ_kinase"/>
    <property type="match status" value="1"/>
</dbReference>
<dbReference type="Proteomes" id="UP000662088">
    <property type="component" value="Unassembled WGS sequence"/>
</dbReference>
<evidence type="ECO:0000256" key="4">
    <source>
        <dbReference type="ARBA" id="ARBA00022679"/>
    </source>
</evidence>
<dbReference type="GO" id="GO:0009229">
    <property type="term" value="P:thiamine diphosphate biosynthetic process"/>
    <property type="evidence" value="ECO:0007669"/>
    <property type="project" value="UniProtKB-UniRule"/>
</dbReference>
<comment type="pathway">
    <text evidence="3 11">Cofactor biosynthesis; thiamine diphosphate biosynthesis; 4-methyl-5-(2-phosphoethyl)-thiazole from 5-(2-hydroxyethyl)-4-methylthiazole: step 1/1.</text>
</comment>
<evidence type="ECO:0000256" key="11">
    <source>
        <dbReference type="HAMAP-Rule" id="MF_00228"/>
    </source>
</evidence>
<comment type="similarity">
    <text evidence="11">Belongs to the Thz kinase family.</text>
</comment>
<accession>A0A8I0AEQ3</accession>
<dbReference type="NCBIfam" id="TIGR00694">
    <property type="entry name" value="thiM"/>
    <property type="match status" value="1"/>
</dbReference>
<sequence>MYELINKVKEINPLVVHYTNEVTINDCANVTLALGASPLMSYSYEEVEEVIGISSAVVINIGTMNSSRLDLFVKAGKAANKYNKPVIFDPVGVFATNTRSEFVNKLLNEVKFDVVKGNVAEIKYICGLDVKGKGVDSLDDGEDIIQIVKKAAKRLECVVVATGVNDYISDGKNVLRIENGTAKLKGITGTGCMTGSLIGSFLGTGENRLEATVMAMLVMGIAGELADKGDTPLGTFKIKLMDNIYKLNKKLLEENSRIIKIEEKQ</sequence>
<dbReference type="UniPathway" id="UPA00060">
    <property type="reaction ID" value="UER00139"/>
</dbReference>
<evidence type="ECO:0000256" key="6">
    <source>
        <dbReference type="ARBA" id="ARBA00022741"/>
    </source>
</evidence>
<proteinExistence type="inferred from homology"/>
<evidence type="ECO:0000256" key="8">
    <source>
        <dbReference type="ARBA" id="ARBA00022840"/>
    </source>
</evidence>